<dbReference type="EMBL" id="STFF01000001">
    <property type="protein sequence ID" value="THU40993.1"/>
    <property type="molecule type" value="Genomic_DNA"/>
</dbReference>
<reference evidence="1 2" key="1">
    <citation type="submission" date="2019-04" db="EMBL/GenBank/DDBJ databases">
        <title>Niastella caeni sp. nov., isolated from activated sludge.</title>
        <authorList>
            <person name="Sheng M."/>
        </authorList>
    </citation>
    <scope>NUCLEOTIDE SEQUENCE [LARGE SCALE GENOMIC DNA]</scope>
    <source>
        <strain evidence="1 2">HX-2-15</strain>
    </source>
</reference>
<sequence length="231" mass="26596">MYGNRIVYLCAQVKCHHQTNPFDLKSKLPSNQVIPAMEQFYRQSFDEYILIPGLTIPSGMAFASGYTTAHGKTRIFNTFGPFALQQFTAAEAINMGYADEKHLRELTIHEFGHSFTNPVLDKIPRQQIAETKSLYDTIKTAMENQGYNTWKSCLYEHFVRAGEIIIALNLGKKEDAEKLKVYYMQDRQFIYLPVILARLEQYKNNLNITYQDAVNATMEKLKALVNSKPIY</sequence>
<organism evidence="1 2">
    <name type="scientific">Niastella caeni</name>
    <dbReference type="NCBI Taxonomy" id="2569763"/>
    <lineage>
        <taxon>Bacteria</taxon>
        <taxon>Pseudomonadati</taxon>
        <taxon>Bacteroidota</taxon>
        <taxon>Chitinophagia</taxon>
        <taxon>Chitinophagales</taxon>
        <taxon>Chitinophagaceae</taxon>
        <taxon>Niastella</taxon>
    </lineage>
</organism>
<dbReference type="OrthoDB" id="6402335at2"/>
<keyword evidence="2" id="KW-1185">Reference proteome</keyword>
<evidence type="ECO:0000313" key="2">
    <source>
        <dbReference type="Proteomes" id="UP000306918"/>
    </source>
</evidence>
<dbReference type="AlphaFoldDB" id="A0A4S8HYW5"/>
<gene>
    <name evidence="1" type="ORF">FAM09_02425</name>
</gene>
<evidence type="ECO:0000313" key="1">
    <source>
        <dbReference type="EMBL" id="THU40993.1"/>
    </source>
</evidence>
<dbReference type="Pfam" id="PF16286">
    <property type="entry name" value="DUF4932"/>
    <property type="match status" value="1"/>
</dbReference>
<name>A0A4S8HYW5_9BACT</name>
<proteinExistence type="predicted"/>
<dbReference type="InterPro" id="IPR032560">
    <property type="entry name" value="DUF4932"/>
</dbReference>
<accession>A0A4S8HYW5</accession>
<dbReference type="Proteomes" id="UP000306918">
    <property type="component" value="Unassembled WGS sequence"/>
</dbReference>
<comment type="caution">
    <text evidence="1">The sequence shown here is derived from an EMBL/GenBank/DDBJ whole genome shotgun (WGS) entry which is preliminary data.</text>
</comment>
<protein>
    <submittedName>
        <fullName evidence="1">DUF4932 domain-containing protein</fullName>
    </submittedName>
</protein>